<name>A0A2A9CWB2_9ACTN</name>
<dbReference type="RefSeq" id="WP_169923882.1">
    <property type="nucleotide sequence ID" value="NZ_PDJC01000001.1"/>
</dbReference>
<sequence length="168" mass="18495">MTRATCIPAGAQALARTPGFDYADAQLIELPTDTNRDPAVWAERIFSHESWPMALRALMVIRNAIVPLFGIRRETGQGTLVSEVIDGEALIENRDKHLDFRIGTTISDDVLCIVTVVKLHGWLGRLYFLPVRVLHPVVAETMLRRVVRDSTKPGSVLGQGAGRAARLA</sequence>
<dbReference type="Pfam" id="PF11066">
    <property type="entry name" value="DUF2867"/>
    <property type="match status" value="1"/>
</dbReference>
<reference evidence="1 2" key="1">
    <citation type="submission" date="2017-10" db="EMBL/GenBank/DDBJ databases">
        <title>Sequencing the genomes of 1000 actinobacteria strains.</title>
        <authorList>
            <person name="Klenk H.-P."/>
        </authorList>
    </citation>
    <scope>NUCLEOTIDE SEQUENCE [LARGE SCALE GENOMIC DNA]</scope>
    <source>
        <strain evidence="1 2">DSM 15597</strain>
    </source>
</reference>
<protein>
    <submittedName>
        <fullName evidence="1">Uncharacterized protein DUF2867</fullName>
    </submittedName>
</protein>
<comment type="caution">
    <text evidence="1">The sequence shown here is derived from an EMBL/GenBank/DDBJ whole genome shotgun (WGS) entry which is preliminary data.</text>
</comment>
<keyword evidence="2" id="KW-1185">Reference proteome</keyword>
<dbReference type="Proteomes" id="UP000226079">
    <property type="component" value="Unassembled WGS sequence"/>
</dbReference>
<evidence type="ECO:0000313" key="2">
    <source>
        <dbReference type="Proteomes" id="UP000226079"/>
    </source>
</evidence>
<dbReference type="InterPro" id="IPR021295">
    <property type="entry name" value="DUF2867"/>
</dbReference>
<accession>A0A2A9CWB2</accession>
<organism evidence="1 2">
    <name type="scientific">Propionicimonas paludicola</name>
    <dbReference type="NCBI Taxonomy" id="185243"/>
    <lineage>
        <taxon>Bacteria</taxon>
        <taxon>Bacillati</taxon>
        <taxon>Actinomycetota</taxon>
        <taxon>Actinomycetes</taxon>
        <taxon>Propionibacteriales</taxon>
        <taxon>Nocardioidaceae</taxon>
        <taxon>Propionicimonas</taxon>
    </lineage>
</organism>
<gene>
    <name evidence="1" type="ORF">ATK74_3014</name>
</gene>
<evidence type="ECO:0000313" key="1">
    <source>
        <dbReference type="EMBL" id="PFG18426.1"/>
    </source>
</evidence>
<dbReference type="AlphaFoldDB" id="A0A2A9CWB2"/>
<proteinExistence type="predicted"/>
<dbReference type="EMBL" id="PDJC01000001">
    <property type="protein sequence ID" value="PFG18426.1"/>
    <property type="molecule type" value="Genomic_DNA"/>
</dbReference>